<gene>
    <name evidence="2" type="ORF">SAMN05421505_106124</name>
</gene>
<dbReference type="STRING" id="504805.SAMN05421505_106124"/>
<reference evidence="2 3" key="1">
    <citation type="submission" date="2016-10" db="EMBL/GenBank/DDBJ databases">
        <authorList>
            <person name="de Groot N.N."/>
        </authorList>
    </citation>
    <scope>NUCLEOTIDE SEQUENCE [LARGE SCALE GENOMIC DNA]</scope>
    <source>
        <strain evidence="2 3">CPCC 201354</strain>
    </source>
</reference>
<dbReference type="EMBL" id="FNCN01000006">
    <property type="protein sequence ID" value="SDG65049.1"/>
    <property type="molecule type" value="Genomic_DNA"/>
</dbReference>
<sequence length="197" mass="23030">MIQFPLPEDVIERTLTRSEWRLEFQIAQSSTRHAIRKLESRQNYLEPGNPSWEAWIAGYEKRAQALAEANRAEQAGVLRPLEDRGVSFIRVHVLEYPLTPYIRFELDHYRISSELGEQIFLVDRSDIEDIESQESLQDFILFDESRALVEKFSSEGLLLGGALVRDRDYLAWMADLHDSLRKRGTTYEAFRERLTPL</sequence>
<feature type="domain" description="DUF6879" evidence="1">
    <location>
        <begin position="27"/>
        <end position="191"/>
    </location>
</feature>
<evidence type="ECO:0000313" key="2">
    <source>
        <dbReference type="EMBL" id="SDG65049.1"/>
    </source>
</evidence>
<name>A0A1G7W060_9ACTN</name>
<dbReference type="InterPro" id="IPR049244">
    <property type="entry name" value="DUF6879"/>
</dbReference>
<dbReference type="RefSeq" id="WP_093169804.1">
    <property type="nucleotide sequence ID" value="NZ_FNCN01000006.1"/>
</dbReference>
<accession>A0A1G7W060</accession>
<dbReference type="OrthoDB" id="3436275at2"/>
<organism evidence="2 3">
    <name type="scientific">Sinosporangium album</name>
    <dbReference type="NCBI Taxonomy" id="504805"/>
    <lineage>
        <taxon>Bacteria</taxon>
        <taxon>Bacillati</taxon>
        <taxon>Actinomycetota</taxon>
        <taxon>Actinomycetes</taxon>
        <taxon>Streptosporangiales</taxon>
        <taxon>Streptosporangiaceae</taxon>
        <taxon>Sinosporangium</taxon>
    </lineage>
</organism>
<keyword evidence="3" id="KW-1185">Reference proteome</keyword>
<evidence type="ECO:0000313" key="3">
    <source>
        <dbReference type="Proteomes" id="UP000198923"/>
    </source>
</evidence>
<dbReference type="Pfam" id="PF21806">
    <property type="entry name" value="DUF6879"/>
    <property type="match status" value="1"/>
</dbReference>
<dbReference type="AlphaFoldDB" id="A0A1G7W060"/>
<proteinExistence type="predicted"/>
<protein>
    <recommendedName>
        <fullName evidence="1">DUF6879 domain-containing protein</fullName>
    </recommendedName>
</protein>
<dbReference type="Proteomes" id="UP000198923">
    <property type="component" value="Unassembled WGS sequence"/>
</dbReference>
<evidence type="ECO:0000259" key="1">
    <source>
        <dbReference type="Pfam" id="PF21806"/>
    </source>
</evidence>